<evidence type="ECO:0000313" key="2">
    <source>
        <dbReference type="Proteomes" id="UP000247569"/>
    </source>
</evidence>
<dbReference type="AlphaFoldDB" id="A0A318JVS4"/>
<dbReference type="Proteomes" id="UP000247569">
    <property type="component" value="Unassembled WGS sequence"/>
</dbReference>
<accession>A0A318JVS4</accession>
<organism evidence="1 2">
    <name type="scientific">Nocardia tenerifensis</name>
    <dbReference type="NCBI Taxonomy" id="228006"/>
    <lineage>
        <taxon>Bacteria</taxon>
        <taxon>Bacillati</taxon>
        <taxon>Actinomycetota</taxon>
        <taxon>Actinomycetes</taxon>
        <taxon>Mycobacteriales</taxon>
        <taxon>Nocardiaceae</taxon>
        <taxon>Nocardia</taxon>
    </lineage>
</organism>
<gene>
    <name evidence="1" type="ORF">DFR70_118136</name>
</gene>
<dbReference type="Gene3D" id="2.70.98.20">
    <property type="entry name" value="Copper amine oxidase, catalytic domain"/>
    <property type="match status" value="1"/>
</dbReference>
<dbReference type="OrthoDB" id="9772590at2"/>
<dbReference type="GO" id="GO:0008131">
    <property type="term" value="F:primary methylamine oxidase activity"/>
    <property type="evidence" value="ECO:0007669"/>
    <property type="project" value="InterPro"/>
</dbReference>
<sequence length="281" mass="31674">MSSSGTISWPPEAPVWKFYWEVLDGKSEAIAFRDVFYKGVKVLHRASLPMIRVQYDGGAGGPYKDALSSRNMQRPVAVYEGSPAPDYRFLVVESYHVIGRYRLLNRWIFRSDGIILPQLYSAGLQHPANHRHHTYWRFDWDIDGQANNLALQHALTGQDWGYGPGWIPRTSELSSIHIGDNRWAVLKKGSGRGFLIDKGPFDGASDWFSRLDVAITAYHGPEDLGGALGTPNDDELWRHVNGENTDGADIVMWYVAHLAHEAHDGGDEWHVCGPILRQFGY</sequence>
<reference evidence="1 2" key="1">
    <citation type="submission" date="2018-05" db="EMBL/GenBank/DDBJ databases">
        <title>Genomic Encyclopedia of Type Strains, Phase IV (KMG-IV): sequencing the most valuable type-strain genomes for metagenomic binning, comparative biology and taxonomic classification.</title>
        <authorList>
            <person name="Goeker M."/>
        </authorList>
    </citation>
    <scope>NUCLEOTIDE SEQUENCE [LARGE SCALE GENOMIC DNA]</scope>
    <source>
        <strain evidence="1 2">DSM 44704</strain>
    </source>
</reference>
<comment type="caution">
    <text evidence="1">The sequence shown here is derived from an EMBL/GenBank/DDBJ whole genome shotgun (WGS) entry which is preliminary data.</text>
</comment>
<proteinExistence type="predicted"/>
<name>A0A318JVS4_9NOCA</name>
<dbReference type="SUPFAM" id="SSF49998">
    <property type="entry name" value="Amine oxidase catalytic domain"/>
    <property type="match status" value="1"/>
</dbReference>
<evidence type="ECO:0000313" key="1">
    <source>
        <dbReference type="EMBL" id="PXX57481.1"/>
    </source>
</evidence>
<keyword evidence="2" id="KW-1185">Reference proteome</keyword>
<dbReference type="GO" id="GO:0048038">
    <property type="term" value="F:quinone binding"/>
    <property type="evidence" value="ECO:0007669"/>
    <property type="project" value="InterPro"/>
</dbReference>
<dbReference type="InterPro" id="IPR036460">
    <property type="entry name" value="Cu_amine_oxidase_C_sf"/>
</dbReference>
<dbReference type="GO" id="GO:0005507">
    <property type="term" value="F:copper ion binding"/>
    <property type="evidence" value="ECO:0007669"/>
    <property type="project" value="InterPro"/>
</dbReference>
<dbReference type="EMBL" id="QJKF01000018">
    <property type="protein sequence ID" value="PXX57481.1"/>
    <property type="molecule type" value="Genomic_DNA"/>
</dbReference>
<dbReference type="RefSeq" id="WP_040742110.1">
    <property type="nucleotide sequence ID" value="NZ_QJKF01000018.1"/>
</dbReference>
<protein>
    <submittedName>
        <fullName evidence="1">Uncharacterized protein</fullName>
    </submittedName>
</protein>
<dbReference type="GO" id="GO:0009308">
    <property type="term" value="P:amine metabolic process"/>
    <property type="evidence" value="ECO:0007669"/>
    <property type="project" value="InterPro"/>
</dbReference>